<keyword evidence="4" id="KW-0808">Transferase</keyword>
<proteinExistence type="predicted"/>
<dbReference type="InterPro" id="IPR003594">
    <property type="entry name" value="HATPase_dom"/>
</dbReference>
<evidence type="ECO:0000256" key="1">
    <source>
        <dbReference type="ARBA" id="ARBA00000085"/>
    </source>
</evidence>
<evidence type="ECO:0000256" key="6">
    <source>
        <dbReference type="ARBA" id="ARBA00022777"/>
    </source>
</evidence>
<feature type="transmembrane region" description="Helical" evidence="9">
    <location>
        <begin position="197"/>
        <end position="214"/>
    </location>
</feature>
<feature type="transmembrane region" description="Helical" evidence="9">
    <location>
        <begin position="265"/>
        <end position="286"/>
    </location>
</feature>
<gene>
    <name evidence="11" type="ORF">KPS_000785</name>
</gene>
<evidence type="ECO:0000313" key="12">
    <source>
        <dbReference type="Proteomes" id="UP001180616"/>
    </source>
</evidence>
<keyword evidence="12" id="KW-1185">Reference proteome</keyword>
<evidence type="ECO:0000256" key="3">
    <source>
        <dbReference type="ARBA" id="ARBA00022553"/>
    </source>
</evidence>
<protein>
    <recommendedName>
        <fullName evidence="2">histidine kinase</fullName>
        <ecNumber evidence="2">2.7.13.3</ecNumber>
    </recommendedName>
</protein>
<keyword evidence="8" id="KW-0902">Two-component regulatory system</keyword>
<keyword evidence="7 11" id="KW-0067">ATP-binding</keyword>
<keyword evidence="3" id="KW-0597">Phosphoprotein</keyword>
<dbReference type="InterPro" id="IPR036097">
    <property type="entry name" value="HisK_dim/P_sf"/>
</dbReference>
<evidence type="ECO:0000256" key="9">
    <source>
        <dbReference type="SAM" id="Phobius"/>
    </source>
</evidence>
<evidence type="ECO:0000259" key="10">
    <source>
        <dbReference type="PROSITE" id="PS50109"/>
    </source>
</evidence>
<accession>A0ABY9R510</accession>
<name>A0ABY9R510_9BACT</name>
<evidence type="ECO:0000256" key="2">
    <source>
        <dbReference type="ARBA" id="ARBA00012438"/>
    </source>
</evidence>
<organism evidence="11 12">
    <name type="scientific">Nitratidesulfovibrio liaohensis</name>
    <dbReference type="NCBI Taxonomy" id="2604158"/>
    <lineage>
        <taxon>Bacteria</taxon>
        <taxon>Pseudomonadati</taxon>
        <taxon>Thermodesulfobacteriota</taxon>
        <taxon>Desulfovibrionia</taxon>
        <taxon>Desulfovibrionales</taxon>
        <taxon>Desulfovibrionaceae</taxon>
        <taxon>Nitratidesulfovibrio</taxon>
    </lineage>
</organism>
<dbReference type="InterPro" id="IPR003661">
    <property type="entry name" value="HisK_dim/P_dom"/>
</dbReference>
<evidence type="ECO:0000256" key="8">
    <source>
        <dbReference type="ARBA" id="ARBA00023012"/>
    </source>
</evidence>
<comment type="catalytic activity">
    <reaction evidence="1">
        <text>ATP + protein L-histidine = ADP + protein N-phospho-L-histidine.</text>
        <dbReference type="EC" id="2.7.13.3"/>
    </reaction>
</comment>
<dbReference type="InterPro" id="IPR005467">
    <property type="entry name" value="His_kinase_dom"/>
</dbReference>
<keyword evidence="9" id="KW-0472">Membrane</keyword>
<keyword evidence="9" id="KW-0812">Transmembrane</keyword>
<dbReference type="SUPFAM" id="SSF47384">
    <property type="entry name" value="Homodimeric domain of signal transducing histidine kinase"/>
    <property type="match status" value="1"/>
</dbReference>
<evidence type="ECO:0000256" key="4">
    <source>
        <dbReference type="ARBA" id="ARBA00022679"/>
    </source>
</evidence>
<evidence type="ECO:0000256" key="5">
    <source>
        <dbReference type="ARBA" id="ARBA00022741"/>
    </source>
</evidence>
<dbReference type="PANTHER" id="PTHR43065">
    <property type="entry name" value="SENSOR HISTIDINE KINASE"/>
    <property type="match status" value="1"/>
</dbReference>
<dbReference type="PRINTS" id="PR00344">
    <property type="entry name" value="BCTRLSENSOR"/>
</dbReference>
<dbReference type="Gene3D" id="3.30.565.10">
    <property type="entry name" value="Histidine kinase-like ATPase, C-terminal domain"/>
    <property type="match status" value="1"/>
</dbReference>
<feature type="transmembrane region" description="Helical" evidence="9">
    <location>
        <begin position="226"/>
        <end position="245"/>
    </location>
</feature>
<feature type="transmembrane region" description="Helical" evidence="9">
    <location>
        <begin position="164"/>
        <end position="185"/>
    </location>
</feature>
<dbReference type="Gene3D" id="1.10.287.130">
    <property type="match status" value="1"/>
</dbReference>
<dbReference type="EC" id="2.7.13.3" evidence="2"/>
<keyword evidence="9" id="KW-1133">Transmembrane helix</keyword>
<feature type="transmembrane region" description="Helical" evidence="9">
    <location>
        <begin position="57"/>
        <end position="81"/>
    </location>
</feature>
<reference evidence="11" key="1">
    <citation type="submission" date="2023-09" db="EMBL/GenBank/DDBJ databases">
        <authorList>
            <consortium name="CW5 consortium"/>
            <person name="Lu C.-W."/>
        </authorList>
    </citation>
    <scope>NUCLEOTIDE SEQUENCE</scope>
    <source>
        <strain evidence="11">KPS</strain>
    </source>
</reference>
<dbReference type="PROSITE" id="PS50109">
    <property type="entry name" value="HIS_KIN"/>
    <property type="match status" value="1"/>
</dbReference>
<evidence type="ECO:0000256" key="7">
    <source>
        <dbReference type="ARBA" id="ARBA00022840"/>
    </source>
</evidence>
<evidence type="ECO:0000313" key="11">
    <source>
        <dbReference type="EMBL" id="WMW66222.1"/>
    </source>
</evidence>
<feature type="transmembrane region" description="Helical" evidence="9">
    <location>
        <begin position="93"/>
        <end position="113"/>
    </location>
</feature>
<dbReference type="GO" id="GO:0005524">
    <property type="term" value="F:ATP binding"/>
    <property type="evidence" value="ECO:0007669"/>
    <property type="project" value="UniProtKB-KW"/>
</dbReference>
<feature type="transmembrane region" description="Helical" evidence="9">
    <location>
        <begin position="133"/>
        <end position="152"/>
    </location>
</feature>
<dbReference type="InterPro" id="IPR004358">
    <property type="entry name" value="Sig_transdc_His_kin-like_C"/>
</dbReference>
<keyword evidence="6" id="KW-0418">Kinase</keyword>
<dbReference type="SUPFAM" id="SSF55874">
    <property type="entry name" value="ATPase domain of HSP90 chaperone/DNA topoisomerase II/histidine kinase"/>
    <property type="match status" value="1"/>
</dbReference>
<feature type="transmembrane region" description="Helical" evidence="9">
    <location>
        <begin position="325"/>
        <end position="345"/>
    </location>
</feature>
<keyword evidence="5" id="KW-0547">Nucleotide-binding</keyword>
<dbReference type="CDD" id="cd00082">
    <property type="entry name" value="HisKA"/>
    <property type="match status" value="1"/>
</dbReference>
<sequence length="686" mass="75044">MVIALAGIALVLAVVITGRALCEAGRGAFCRVPAPVVTAALVVCESHLAVATDVPDWLLTLVLLLQALLAPAWTVFALCYGRECSWRMLPRSGKFLLALALSPLLMVLFMSPGDLFYLADFTADRVFYLEPHAFFFYLQLLLCLLLAAGILESTLRSSRHSERWRIKLALVGAGVVLAALCLQYGQGLVVRTLDFGYTGLRNSAVVLGFGLFLYSEARRGSDRVYIARRLAFRSVVAVIAGGYLLGLGVLREGMRLMGPDFERHFALAIAFVISLAVLLTLLSDHLRRRFSIWMHRTFYNEKYDYRTQWINFTDMLSHARGTKEFVNVLLIGLCDAFGFVGGAFIPADLEHPGGMREGVFYEMEPLPVLPATGFAALFEREGGPCPVADIAESVPTESFEALCNAGVSVVLPVRTVEGSEGIVLLARPIDTHEEHDIEDFELLEAMGRQIALCVRSFRLGDELAVAREMEVLGRFAALVMHDLKNQVYALSLLVDNAREYISEPDFQRDLVETLTNSVANMRNLISQLTRLPGRENLQMEDVDLMELARTACGQLPNADIQFIGTGVKVRVDAEQVAKVFVNLCLNAIEAGGNKRVAVHVGDDGGPFFHVVDSAGGIDPALLRDGLFKPFRTTKARGMGIGLYHCRKIIEAHGGTISAESHPGKGTTFTVRFEAAAAGDAATDVRT</sequence>
<dbReference type="InterPro" id="IPR036890">
    <property type="entry name" value="HATPase_C_sf"/>
</dbReference>
<dbReference type="PANTHER" id="PTHR43065:SF10">
    <property type="entry name" value="PEROXIDE STRESS-ACTIVATED HISTIDINE KINASE MAK3"/>
    <property type="match status" value="1"/>
</dbReference>
<dbReference type="SMART" id="SM00387">
    <property type="entry name" value="HATPase_c"/>
    <property type="match status" value="1"/>
</dbReference>
<dbReference type="RefSeq" id="WP_309542128.1">
    <property type="nucleotide sequence ID" value="NZ_CP133659.1"/>
</dbReference>
<dbReference type="Pfam" id="PF02518">
    <property type="entry name" value="HATPase_c"/>
    <property type="match status" value="1"/>
</dbReference>
<dbReference type="Proteomes" id="UP001180616">
    <property type="component" value="Chromosome"/>
</dbReference>
<feature type="domain" description="Histidine kinase" evidence="10">
    <location>
        <begin position="478"/>
        <end position="676"/>
    </location>
</feature>
<dbReference type="EMBL" id="CP133659">
    <property type="protein sequence ID" value="WMW66222.1"/>
    <property type="molecule type" value="Genomic_DNA"/>
</dbReference>